<evidence type="ECO:0000313" key="1">
    <source>
        <dbReference type="EMBL" id="QIZ05658.1"/>
    </source>
</evidence>
<sequence length="51" mass="5642">MDRTVQTNSSNVSNFSEIVRKAYETGKNEKGITPEKLIADLTADLKNLMAV</sequence>
<reference evidence="1 2" key="1">
    <citation type="submission" date="2020-04" db="EMBL/GenBank/DDBJ databases">
        <title>Genome-Wide Identification of 5-Methylcytosine Sites in Bacterial Genomes By High-Throughput Sequencing of MspJI Restriction Fragments.</title>
        <authorList>
            <person name="Wu V."/>
        </authorList>
    </citation>
    <scope>NUCLEOTIDE SEQUENCE [LARGE SCALE GENOMIC DNA]</scope>
    <source>
        <strain evidence="1 2">S2</strain>
    </source>
</reference>
<proteinExistence type="predicted"/>
<dbReference type="EMBL" id="CP051128">
    <property type="protein sequence ID" value="QIZ05658.1"/>
    <property type="molecule type" value="Genomic_DNA"/>
</dbReference>
<gene>
    <name evidence="1" type="ORF">HFZ78_01960</name>
</gene>
<dbReference type="Proteomes" id="UP000501868">
    <property type="component" value="Chromosome"/>
</dbReference>
<protein>
    <submittedName>
        <fullName evidence="1">Uncharacterized protein</fullName>
    </submittedName>
</protein>
<reference evidence="1 2" key="2">
    <citation type="submission" date="2020-04" db="EMBL/GenBank/DDBJ databases">
        <authorList>
            <person name="Fomenkov A."/>
            <person name="Anton B.P."/>
            <person name="Roberts R.J."/>
        </authorList>
    </citation>
    <scope>NUCLEOTIDE SEQUENCE [LARGE SCALE GENOMIC DNA]</scope>
    <source>
        <strain evidence="1 2">S2</strain>
    </source>
</reference>
<accession>A0A6H1NWL3</accession>
<dbReference type="AlphaFoldDB" id="A0A6H1NWL3"/>
<dbReference type="InterPro" id="IPR058930">
    <property type="entry name" value="YwzD"/>
</dbReference>
<name>A0A6H1NWL3_PRIMG</name>
<organism evidence="1 2">
    <name type="scientific">Priestia megaterium</name>
    <name type="common">Bacillus megaterium</name>
    <dbReference type="NCBI Taxonomy" id="1404"/>
    <lineage>
        <taxon>Bacteria</taxon>
        <taxon>Bacillati</taxon>
        <taxon>Bacillota</taxon>
        <taxon>Bacilli</taxon>
        <taxon>Bacillales</taxon>
        <taxon>Bacillaceae</taxon>
        <taxon>Priestia</taxon>
    </lineage>
</organism>
<evidence type="ECO:0000313" key="2">
    <source>
        <dbReference type="Proteomes" id="UP000501868"/>
    </source>
</evidence>
<dbReference type="Pfam" id="PF26162">
    <property type="entry name" value="YwzD"/>
    <property type="match status" value="1"/>
</dbReference>